<keyword evidence="3" id="KW-0489">Methyltransferase</keyword>
<dbReference type="Proteomes" id="UP000198510">
    <property type="component" value="Unassembled WGS sequence"/>
</dbReference>
<dbReference type="Pfam" id="PF13649">
    <property type="entry name" value="Methyltransf_25"/>
    <property type="match status" value="1"/>
</dbReference>
<dbReference type="RefSeq" id="WP_089686303.1">
    <property type="nucleotide sequence ID" value="NZ_FNFO01000010.1"/>
</dbReference>
<protein>
    <submittedName>
        <fullName evidence="3">Methyltransferase domain-containing protein</fullName>
    </submittedName>
</protein>
<sequence>MTRFTFAERSSEAELLDAPDIPADLLHRNLRELHMINERLGGHAITMHGLEQLIQPGRRRYHIADLGCGGGDTLRAMADWGRRRKLFFRLTGVDINSDAIHFLKQHCQEYPEIKAVQADYRNYLSNGPEVDIIHCALFCHHLTDEENIELLQYMHRHARVGFIINDLHRHPLAYYGIKALTRMLGGSSLVRNDAPLSVLRSFRYDELKSLLERAGIKHYFIRWKWAFRYLVIVPS</sequence>
<reference evidence="3 4" key="1">
    <citation type="submission" date="2016-10" db="EMBL/GenBank/DDBJ databases">
        <authorList>
            <person name="de Groot N.N."/>
        </authorList>
    </citation>
    <scope>NUCLEOTIDE SEQUENCE [LARGE SCALE GENOMIC DNA]</scope>
    <source>
        <strain evidence="3 4">DSM 25186</strain>
    </source>
</reference>
<dbReference type="GO" id="GO:0032259">
    <property type="term" value="P:methylation"/>
    <property type="evidence" value="ECO:0007669"/>
    <property type="project" value="UniProtKB-KW"/>
</dbReference>
<dbReference type="EMBL" id="FNFO01000010">
    <property type="protein sequence ID" value="SDM11541.1"/>
    <property type="molecule type" value="Genomic_DNA"/>
</dbReference>
<dbReference type="GO" id="GO:0008168">
    <property type="term" value="F:methyltransferase activity"/>
    <property type="evidence" value="ECO:0007669"/>
    <property type="project" value="UniProtKB-KW"/>
</dbReference>
<feature type="domain" description="Methyltransferase" evidence="2">
    <location>
        <begin position="63"/>
        <end position="159"/>
    </location>
</feature>
<dbReference type="SUPFAM" id="SSF53335">
    <property type="entry name" value="S-adenosyl-L-methionine-dependent methyltransferases"/>
    <property type="match status" value="1"/>
</dbReference>
<accession>A0A1G9QL18</accession>
<keyword evidence="4" id="KW-1185">Reference proteome</keyword>
<organism evidence="3 4">
    <name type="scientific">Catalinimonas alkaloidigena</name>
    <dbReference type="NCBI Taxonomy" id="1075417"/>
    <lineage>
        <taxon>Bacteria</taxon>
        <taxon>Pseudomonadati</taxon>
        <taxon>Bacteroidota</taxon>
        <taxon>Cytophagia</taxon>
        <taxon>Cytophagales</taxon>
        <taxon>Catalimonadaceae</taxon>
        <taxon>Catalinimonas</taxon>
    </lineage>
</organism>
<evidence type="ECO:0000313" key="4">
    <source>
        <dbReference type="Proteomes" id="UP000198510"/>
    </source>
</evidence>
<keyword evidence="1 3" id="KW-0808">Transferase</keyword>
<dbReference type="Gene3D" id="3.40.50.150">
    <property type="entry name" value="Vaccinia Virus protein VP39"/>
    <property type="match status" value="1"/>
</dbReference>
<dbReference type="AlphaFoldDB" id="A0A1G9QL18"/>
<evidence type="ECO:0000259" key="2">
    <source>
        <dbReference type="Pfam" id="PF13649"/>
    </source>
</evidence>
<dbReference type="OrthoDB" id="9800454at2"/>
<dbReference type="PANTHER" id="PTHR43861">
    <property type="entry name" value="TRANS-ACONITATE 2-METHYLTRANSFERASE-RELATED"/>
    <property type="match status" value="1"/>
</dbReference>
<name>A0A1G9QL18_9BACT</name>
<gene>
    <name evidence="3" type="ORF">SAMN05421823_110207</name>
</gene>
<dbReference type="InterPro" id="IPR041698">
    <property type="entry name" value="Methyltransf_25"/>
</dbReference>
<proteinExistence type="predicted"/>
<evidence type="ECO:0000313" key="3">
    <source>
        <dbReference type="EMBL" id="SDM11541.1"/>
    </source>
</evidence>
<dbReference type="STRING" id="1075417.SAMN05421823_110207"/>
<dbReference type="InterPro" id="IPR029063">
    <property type="entry name" value="SAM-dependent_MTases_sf"/>
</dbReference>
<evidence type="ECO:0000256" key="1">
    <source>
        <dbReference type="ARBA" id="ARBA00022679"/>
    </source>
</evidence>
<dbReference type="CDD" id="cd02440">
    <property type="entry name" value="AdoMet_MTases"/>
    <property type="match status" value="1"/>
</dbReference>